<evidence type="ECO:0000313" key="7">
    <source>
        <dbReference type="EMBL" id="RNB85045.1"/>
    </source>
</evidence>
<dbReference type="GO" id="GO:0005886">
    <property type="term" value="C:plasma membrane"/>
    <property type="evidence" value="ECO:0007669"/>
    <property type="project" value="TreeGrafter"/>
</dbReference>
<comment type="caution">
    <text evidence="7">The sequence shown here is derived from an EMBL/GenBank/DDBJ whole genome shotgun (WGS) entry which is preliminary data.</text>
</comment>
<protein>
    <submittedName>
        <fullName evidence="7">ATP-binding cassette domain-containing protein</fullName>
    </submittedName>
</protein>
<dbReference type="RefSeq" id="WP_122919530.1">
    <property type="nucleotide sequence ID" value="NZ_RHHQ01000015.1"/>
</dbReference>
<dbReference type="GO" id="GO:0022857">
    <property type="term" value="F:transmembrane transporter activity"/>
    <property type="evidence" value="ECO:0007669"/>
    <property type="project" value="TreeGrafter"/>
</dbReference>
<gene>
    <name evidence="7" type="ORF">EDM56_19210</name>
</gene>
<dbReference type="GO" id="GO:0098796">
    <property type="term" value="C:membrane protein complex"/>
    <property type="evidence" value="ECO:0007669"/>
    <property type="project" value="UniProtKB-ARBA"/>
</dbReference>
<dbReference type="PROSITE" id="PS50893">
    <property type="entry name" value="ABC_TRANSPORTER_2"/>
    <property type="match status" value="1"/>
</dbReference>
<dbReference type="PROSITE" id="PS51740">
    <property type="entry name" value="SPOVT_ABRB"/>
    <property type="match status" value="1"/>
</dbReference>
<dbReference type="AlphaFoldDB" id="A0A3M8DCL0"/>
<dbReference type="InterPro" id="IPR003593">
    <property type="entry name" value="AAA+_ATPase"/>
</dbReference>
<evidence type="ECO:0000256" key="3">
    <source>
        <dbReference type="ARBA" id="ARBA00022840"/>
    </source>
</evidence>
<dbReference type="OrthoDB" id="9791546at2"/>
<dbReference type="PANTHER" id="PTHR24220:SF685">
    <property type="entry name" value="ABC TRANSPORTER RELATED"/>
    <property type="match status" value="1"/>
</dbReference>
<reference evidence="7 8" key="1">
    <citation type="submission" date="2018-10" db="EMBL/GenBank/DDBJ databases">
        <title>Phylogenomics of Brevibacillus.</title>
        <authorList>
            <person name="Dunlap C."/>
        </authorList>
    </citation>
    <scope>NUCLEOTIDE SEQUENCE [LARGE SCALE GENOMIC DNA]</scope>
    <source>
        <strain evidence="7 8">JCM 15716</strain>
    </source>
</reference>
<evidence type="ECO:0000256" key="2">
    <source>
        <dbReference type="ARBA" id="ARBA00022741"/>
    </source>
</evidence>
<dbReference type="PANTHER" id="PTHR24220">
    <property type="entry name" value="IMPORT ATP-BINDING PROTEIN"/>
    <property type="match status" value="1"/>
</dbReference>
<feature type="domain" description="ABC transporter" evidence="5">
    <location>
        <begin position="2"/>
        <end position="240"/>
    </location>
</feature>
<dbReference type="GO" id="GO:0003677">
    <property type="term" value="F:DNA binding"/>
    <property type="evidence" value="ECO:0007669"/>
    <property type="project" value="UniProtKB-UniRule"/>
</dbReference>
<dbReference type="FunFam" id="3.40.50.300:FF:000032">
    <property type="entry name" value="Export ABC transporter ATP-binding protein"/>
    <property type="match status" value="1"/>
</dbReference>
<evidence type="ECO:0000256" key="1">
    <source>
        <dbReference type="ARBA" id="ARBA00022448"/>
    </source>
</evidence>
<feature type="domain" description="SpoVT-AbrB" evidence="6">
    <location>
        <begin position="239"/>
        <end position="284"/>
    </location>
</feature>
<dbReference type="InterPro" id="IPR015854">
    <property type="entry name" value="ABC_transpr_LolD-like"/>
</dbReference>
<dbReference type="CDD" id="cd03255">
    <property type="entry name" value="ABC_MJ0796_LolCDE_FtsE"/>
    <property type="match status" value="1"/>
</dbReference>
<dbReference type="GO" id="GO:0005524">
    <property type="term" value="F:ATP binding"/>
    <property type="evidence" value="ECO:0007669"/>
    <property type="project" value="UniProtKB-KW"/>
</dbReference>
<keyword evidence="4" id="KW-0238">DNA-binding</keyword>
<dbReference type="SMART" id="SM00382">
    <property type="entry name" value="AAA"/>
    <property type="match status" value="1"/>
</dbReference>
<sequence length="284" mass="31315">MIVCENLVKIYKVADLEVVALQGLDMTVEAGELMGIIGNSGSGKSTLLNMLGGLDRPSAGKLFVDGQDLFRMTNAQLVAYKLATVGFVWQNNARNLIPYLTALQNVEMPMLLAGKRDRKWALELLDMVGLGHRKHNQLHQLSGGEQQRVAIAIALANRPKLLLADEPTGSVDTRTAAIILDIFQELNRSLGLTVVIVTHDVQLARQVDRVVSIRDGKTSSEILRREAAAEQSDEGDVHEELAVLDRAGRMQIPREYLQAIGLEESDNKLRIELEDGRIVLLPPR</sequence>
<keyword evidence="1" id="KW-0813">Transport</keyword>
<proteinExistence type="predicted"/>
<dbReference type="Proteomes" id="UP000271031">
    <property type="component" value="Unassembled WGS sequence"/>
</dbReference>
<keyword evidence="8" id="KW-1185">Reference proteome</keyword>
<accession>A0A3M8DCL0</accession>
<dbReference type="InterPro" id="IPR007159">
    <property type="entry name" value="SpoVT-AbrB_dom"/>
</dbReference>
<dbReference type="InterPro" id="IPR017871">
    <property type="entry name" value="ABC_transporter-like_CS"/>
</dbReference>
<dbReference type="SUPFAM" id="SSF52540">
    <property type="entry name" value="P-loop containing nucleoside triphosphate hydrolases"/>
    <property type="match status" value="1"/>
</dbReference>
<evidence type="ECO:0000313" key="8">
    <source>
        <dbReference type="Proteomes" id="UP000271031"/>
    </source>
</evidence>
<dbReference type="InterPro" id="IPR027417">
    <property type="entry name" value="P-loop_NTPase"/>
</dbReference>
<dbReference type="EMBL" id="RHHQ01000015">
    <property type="protein sequence ID" value="RNB85045.1"/>
    <property type="molecule type" value="Genomic_DNA"/>
</dbReference>
<keyword evidence="3 7" id="KW-0067">ATP-binding</keyword>
<name>A0A3M8DCL0_9BACL</name>
<evidence type="ECO:0000256" key="4">
    <source>
        <dbReference type="PROSITE-ProRule" id="PRU01076"/>
    </source>
</evidence>
<dbReference type="Gene3D" id="3.40.50.300">
    <property type="entry name" value="P-loop containing nucleotide triphosphate hydrolases"/>
    <property type="match status" value="1"/>
</dbReference>
<dbReference type="Pfam" id="PF00005">
    <property type="entry name" value="ABC_tran"/>
    <property type="match status" value="1"/>
</dbReference>
<organism evidence="7 8">
    <name type="scientific">Brevibacillus fluminis</name>
    <dbReference type="NCBI Taxonomy" id="511487"/>
    <lineage>
        <taxon>Bacteria</taxon>
        <taxon>Bacillati</taxon>
        <taxon>Bacillota</taxon>
        <taxon>Bacilli</taxon>
        <taxon>Bacillales</taxon>
        <taxon>Paenibacillaceae</taxon>
        <taxon>Brevibacillus</taxon>
    </lineage>
</organism>
<evidence type="ECO:0000259" key="6">
    <source>
        <dbReference type="PROSITE" id="PS51740"/>
    </source>
</evidence>
<dbReference type="PROSITE" id="PS00211">
    <property type="entry name" value="ABC_TRANSPORTER_1"/>
    <property type="match status" value="1"/>
</dbReference>
<keyword evidence="2" id="KW-0547">Nucleotide-binding</keyword>
<evidence type="ECO:0000259" key="5">
    <source>
        <dbReference type="PROSITE" id="PS50893"/>
    </source>
</evidence>
<dbReference type="InterPro" id="IPR003439">
    <property type="entry name" value="ABC_transporter-like_ATP-bd"/>
</dbReference>
<dbReference type="InterPro" id="IPR017911">
    <property type="entry name" value="MacB-like_ATP-bd"/>
</dbReference>
<dbReference type="GO" id="GO:0016887">
    <property type="term" value="F:ATP hydrolysis activity"/>
    <property type="evidence" value="ECO:0007669"/>
    <property type="project" value="InterPro"/>
</dbReference>